<dbReference type="GO" id="GO:0080120">
    <property type="term" value="P:CAAX-box protein maturation"/>
    <property type="evidence" value="ECO:0007669"/>
    <property type="project" value="UniProtKB-ARBA"/>
</dbReference>
<dbReference type="Proteomes" id="UP000320623">
    <property type="component" value="Unassembled WGS sequence"/>
</dbReference>
<feature type="transmembrane region" description="Helical" evidence="1">
    <location>
        <begin position="7"/>
        <end position="27"/>
    </location>
</feature>
<proteinExistence type="predicted"/>
<keyword evidence="1" id="KW-1133">Transmembrane helix</keyword>
<accession>A0A0S4N3T7</accession>
<dbReference type="AlphaFoldDB" id="A0A0S4N3T7"/>
<keyword evidence="4" id="KW-1185">Reference proteome</keyword>
<gene>
    <name evidence="3" type="ORF">JGI1_01265</name>
</gene>
<sequence length="266" mass="29996">MKPFWKILIFSLVFIASFLLFSVALYSFVKLPIFLLGEISLLLAVLLSTFVMMKLFEKKNFSDIGLKLTPETRLQIYFGLILGFVMIAIVVFPNALLGYYKYNFSPSDIFPQILEAISLFLIVAFAEEILFRGYPFQRAIDGTSPLVATLIFSSIFAIAHIQNPNINAIAILNIFLAGVWLSSAFIKTRSLWLPISLHFSWNFFQGYIFSLPVSGTKLIKPLLEVEIKEKNLISGGDFGPEASVLTSFVLITSTIFILKNEHLKNK</sequence>
<dbReference type="EMBL" id="FAOO01000008">
    <property type="protein sequence ID" value="CUU05531.1"/>
    <property type="molecule type" value="Genomic_DNA"/>
</dbReference>
<evidence type="ECO:0000313" key="3">
    <source>
        <dbReference type="EMBL" id="CUU05531.1"/>
    </source>
</evidence>
<dbReference type="STRING" id="1643428.GCA_001442855_01238"/>
<dbReference type="PANTHER" id="PTHR39430">
    <property type="entry name" value="MEMBRANE-ASSOCIATED PROTEASE-RELATED"/>
    <property type="match status" value="1"/>
</dbReference>
<feature type="transmembrane region" description="Helical" evidence="1">
    <location>
        <begin position="33"/>
        <end position="56"/>
    </location>
</feature>
<feature type="transmembrane region" description="Helical" evidence="1">
    <location>
        <begin position="76"/>
        <end position="97"/>
    </location>
</feature>
<feature type="transmembrane region" description="Helical" evidence="1">
    <location>
        <begin position="109"/>
        <end position="131"/>
    </location>
</feature>
<keyword evidence="1" id="KW-0812">Transmembrane</keyword>
<feature type="transmembrane region" description="Helical" evidence="1">
    <location>
        <begin position="143"/>
        <end position="162"/>
    </location>
</feature>
<dbReference type="InterPro" id="IPR003675">
    <property type="entry name" value="Rce1/LyrA-like_dom"/>
</dbReference>
<dbReference type="PANTHER" id="PTHR39430:SF1">
    <property type="entry name" value="PROTEASE"/>
    <property type="match status" value="1"/>
</dbReference>
<reference evidence="4" key="1">
    <citation type="submission" date="2015-11" db="EMBL/GenBank/DDBJ databases">
        <authorList>
            <person name="Varghese N."/>
        </authorList>
    </citation>
    <scope>NUCLEOTIDE SEQUENCE [LARGE SCALE GENOMIC DNA]</scope>
</reference>
<feature type="transmembrane region" description="Helical" evidence="1">
    <location>
        <begin position="168"/>
        <end position="187"/>
    </location>
</feature>
<dbReference type="Pfam" id="PF02517">
    <property type="entry name" value="Rce1-like"/>
    <property type="match status" value="1"/>
</dbReference>
<feature type="domain" description="CAAX prenyl protease 2/Lysostaphin resistance protein A-like" evidence="2">
    <location>
        <begin position="112"/>
        <end position="204"/>
    </location>
</feature>
<organism evidence="3 4">
    <name type="scientific">Candidatus Thermokryptus mobilis</name>
    <dbReference type="NCBI Taxonomy" id="1643428"/>
    <lineage>
        <taxon>Bacteria</taxon>
        <taxon>Pseudomonadati</taxon>
        <taxon>Candidatus Kryptoniota</taxon>
        <taxon>Candidatus Thermokryptus</taxon>
    </lineage>
</organism>
<keyword evidence="1" id="KW-0472">Membrane</keyword>
<evidence type="ECO:0000313" key="4">
    <source>
        <dbReference type="Proteomes" id="UP000320623"/>
    </source>
</evidence>
<protein>
    <recommendedName>
        <fullName evidence="2">CAAX prenyl protease 2/Lysostaphin resistance protein A-like domain-containing protein</fullName>
    </recommendedName>
</protein>
<dbReference type="GO" id="GO:0004175">
    <property type="term" value="F:endopeptidase activity"/>
    <property type="evidence" value="ECO:0007669"/>
    <property type="project" value="UniProtKB-ARBA"/>
</dbReference>
<evidence type="ECO:0000256" key="1">
    <source>
        <dbReference type="SAM" id="Phobius"/>
    </source>
</evidence>
<evidence type="ECO:0000259" key="2">
    <source>
        <dbReference type="Pfam" id="PF02517"/>
    </source>
</evidence>
<name>A0A0S4N3T7_9BACT</name>